<reference evidence="9" key="1">
    <citation type="submission" date="2015-08" db="EMBL/GenBank/DDBJ databases">
        <authorList>
            <person name="Varghese N."/>
        </authorList>
    </citation>
    <scope>NUCLEOTIDE SEQUENCE [LARGE SCALE GENOMIC DNA]</scope>
    <source>
        <strain evidence="9">DSM 17901</strain>
    </source>
</reference>
<feature type="transmembrane region" description="Helical" evidence="6">
    <location>
        <begin position="134"/>
        <end position="156"/>
    </location>
</feature>
<dbReference type="Proteomes" id="UP000243535">
    <property type="component" value="Unassembled WGS sequence"/>
</dbReference>
<evidence type="ECO:0000313" key="9">
    <source>
        <dbReference type="Proteomes" id="UP000243535"/>
    </source>
</evidence>
<name>A0A0K6GY28_9NEIS</name>
<keyword evidence="9" id="KW-1185">Reference proteome</keyword>
<keyword evidence="4 6" id="KW-1133">Transmembrane helix</keyword>
<evidence type="ECO:0000256" key="4">
    <source>
        <dbReference type="ARBA" id="ARBA00022989"/>
    </source>
</evidence>
<proteinExistence type="predicted"/>
<accession>A0A0K6GY28</accession>
<keyword evidence="3" id="KW-0201">Cytochrome c-type biogenesis</keyword>
<dbReference type="OrthoDB" id="9814290at2"/>
<dbReference type="GO" id="GO:0017004">
    <property type="term" value="P:cytochrome complex assembly"/>
    <property type="evidence" value="ECO:0007669"/>
    <property type="project" value="UniProtKB-KW"/>
</dbReference>
<feature type="domain" description="Cytochrome c assembly protein" evidence="7">
    <location>
        <begin position="173"/>
        <end position="377"/>
    </location>
</feature>
<dbReference type="EMBL" id="CYHA01000003">
    <property type="protein sequence ID" value="CUA83529.1"/>
    <property type="molecule type" value="Genomic_DNA"/>
</dbReference>
<protein>
    <submittedName>
        <fullName evidence="8">Cytochrome c-type biogenesis protein CcsB</fullName>
    </submittedName>
</protein>
<feature type="transmembrane region" description="Helical" evidence="6">
    <location>
        <begin position="326"/>
        <end position="344"/>
    </location>
</feature>
<gene>
    <name evidence="8" type="ORF">Ga0061063_1789</name>
</gene>
<dbReference type="STRING" id="375574.GCA_001418035_01581"/>
<dbReference type="AlphaFoldDB" id="A0A0K6GY28"/>
<dbReference type="GO" id="GO:0005886">
    <property type="term" value="C:plasma membrane"/>
    <property type="evidence" value="ECO:0007669"/>
    <property type="project" value="TreeGrafter"/>
</dbReference>
<evidence type="ECO:0000256" key="2">
    <source>
        <dbReference type="ARBA" id="ARBA00022692"/>
    </source>
</evidence>
<dbReference type="NCBIfam" id="TIGR03144">
    <property type="entry name" value="cytochr_II_ccsB"/>
    <property type="match status" value="1"/>
</dbReference>
<dbReference type="RefSeq" id="WP_055433939.1">
    <property type="nucleotide sequence ID" value="NZ_CYHA01000003.1"/>
</dbReference>
<dbReference type="GO" id="GO:0020037">
    <property type="term" value="F:heme binding"/>
    <property type="evidence" value="ECO:0007669"/>
    <property type="project" value="InterPro"/>
</dbReference>
<evidence type="ECO:0000313" key="8">
    <source>
        <dbReference type="EMBL" id="CUA83529.1"/>
    </source>
</evidence>
<dbReference type="PANTHER" id="PTHR30071:SF1">
    <property type="entry name" value="CYTOCHROME B_B6 PROTEIN-RELATED"/>
    <property type="match status" value="1"/>
</dbReference>
<keyword evidence="5 6" id="KW-0472">Membrane</keyword>
<evidence type="ECO:0000256" key="1">
    <source>
        <dbReference type="ARBA" id="ARBA00004141"/>
    </source>
</evidence>
<evidence type="ECO:0000256" key="3">
    <source>
        <dbReference type="ARBA" id="ARBA00022748"/>
    </source>
</evidence>
<comment type="subcellular location">
    <subcellularLocation>
        <location evidence="1">Membrane</location>
        <topology evidence="1">Multi-pass membrane protein</topology>
    </subcellularLocation>
</comment>
<evidence type="ECO:0000259" key="7">
    <source>
        <dbReference type="Pfam" id="PF01578"/>
    </source>
</evidence>
<feature type="transmembrane region" description="Helical" evidence="6">
    <location>
        <begin position="23"/>
        <end position="41"/>
    </location>
</feature>
<dbReference type="InterPro" id="IPR045062">
    <property type="entry name" value="Cyt_c_biogenesis_CcsA/CcmC"/>
</dbReference>
<evidence type="ECO:0000256" key="5">
    <source>
        <dbReference type="ARBA" id="ARBA00023136"/>
    </source>
</evidence>
<feature type="transmembrane region" description="Helical" evidence="6">
    <location>
        <begin position="206"/>
        <end position="223"/>
    </location>
</feature>
<feature type="transmembrane region" description="Helical" evidence="6">
    <location>
        <begin position="250"/>
        <end position="270"/>
    </location>
</feature>
<organism evidence="8 9">
    <name type="scientific">Gulbenkiania indica</name>
    <dbReference type="NCBI Taxonomy" id="375574"/>
    <lineage>
        <taxon>Bacteria</taxon>
        <taxon>Pseudomonadati</taxon>
        <taxon>Pseudomonadota</taxon>
        <taxon>Betaproteobacteria</taxon>
        <taxon>Neisseriales</taxon>
        <taxon>Chromobacteriaceae</taxon>
        <taxon>Gulbenkiania</taxon>
    </lineage>
</organism>
<sequence length="382" mass="42957">MELASTTFDPKPPFYRQLRLTDWLYALLVLSAAVFTFYRYGSYLDGYEAGILAASAIGLIGLGWFWKAWRWYFPLSGLVALAAIGLYQGDLGRAQTAFGLKYLLSSQSSIMWMCTLFFLATLLYWMALLQRSELLGRIAAGLTWSASVAGLAGMFTRWYESYLIGPDIGHIPVSNLYEVFVLFCLITALMYLYYEARFAARQMGAFVLLVVSAAVGFILWYTFDRQAHEIQPLIPALQSWWMKIHVPANFIGYGAFAIAAMLGVAELMVMRGWLASRLPPAEVLDEVMYKAIAVGFLFFTIATILGAMWAADAWGGYWSWDPKETWALIVWLNYAAWLHIRLVKGWRGAPLAWWAVGGLFVTSFAFLGVNMFLSGLHSYGTL</sequence>
<feature type="transmembrane region" description="Helical" evidence="6">
    <location>
        <begin position="291"/>
        <end position="311"/>
    </location>
</feature>
<dbReference type="InterPro" id="IPR017562">
    <property type="entry name" value="Cyt_c_biogenesis_CcsA"/>
</dbReference>
<dbReference type="InterPro" id="IPR002541">
    <property type="entry name" value="Cyt_c_assembly"/>
</dbReference>
<dbReference type="Pfam" id="PF01578">
    <property type="entry name" value="Cytochrom_C_asm"/>
    <property type="match status" value="1"/>
</dbReference>
<feature type="transmembrane region" description="Helical" evidence="6">
    <location>
        <begin position="351"/>
        <end position="373"/>
    </location>
</feature>
<feature type="transmembrane region" description="Helical" evidence="6">
    <location>
        <begin position="176"/>
        <end position="194"/>
    </location>
</feature>
<feature type="transmembrane region" description="Helical" evidence="6">
    <location>
        <begin position="109"/>
        <end position="127"/>
    </location>
</feature>
<evidence type="ECO:0000256" key="6">
    <source>
        <dbReference type="SAM" id="Phobius"/>
    </source>
</evidence>
<feature type="transmembrane region" description="Helical" evidence="6">
    <location>
        <begin position="47"/>
        <end position="66"/>
    </location>
</feature>
<keyword evidence="2 6" id="KW-0812">Transmembrane</keyword>
<dbReference type="PANTHER" id="PTHR30071">
    <property type="entry name" value="HEME EXPORTER PROTEIN C"/>
    <property type="match status" value="1"/>
</dbReference>
<feature type="transmembrane region" description="Helical" evidence="6">
    <location>
        <begin position="71"/>
        <end position="89"/>
    </location>
</feature>